<dbReference type="PROSITE" id="PS51257">
    <property type="entry name" value="PROKAR_LIPOPROTEIN"/>
    <property type="match status" value="1"/>
</dbReference>
<organism evidence="1 2">
    <name type="scientific">Emticicia soli</name>
    <dbReference type="NCBI Taxonomy" id="2027878"/>
    <lineage>
        <taxon>Bacteria</taxon>
        <taxon>Pseudomonadati</taxon>
        <taxon>Bacteroidota</taxon>
        <taxon>Cytophagia</taxon>
        <taxon>Cytophagales</taxon>
        <taxon>Leadbetterellaceae</taxon>
        <taxon>Emticicia</taxon>
    </lineage>
</organism>
<dbReference type="EMBL" id="JBHULC010000022">
    <property type="protein sequence ID" value="MFD2522886.1"/>
    <property type="molecule type" value="Genomic_DNA"/>
</dbReference>
<name>A0ABW5JAS1_9BACT</name>
<reference evidence="2" key="1">
    <citation type="journal article" date="2019" name="Int. J. Syst. Evol. Microbiol.">
        <title>The Global Catalogue of Microorganisms (GCM) 10K type strain sequencing project: providing services to taxonomists for standard genome sequencing and annotation.</title>
        <authorList>
            <consortium name="The Broad Institute Genomics Platform"/>
            <consortium name="The Broad Institute Genome Sequencing Center for Infectious Disease"/>
            <person name="Wu L."/>
            <person name="Ma J."/>
        </authorList>
    </citation>
    <scope>NUCLEOTIDE SEQUENCE [LARGE SCALE GENOMIC DNA]</scope>
    <source>
        <strain evidence="2">KCTC 52344</strain>
    </source>
</reference>
<proteinExistence type="predicted"/>
<dbReference type="Gene3D" id="2.60.40.3440">
    <property type="match status" value="1"/>
</dbReference>
<evidence type="ECO:0000313" key="1">
    <source>
        <dbReference type="EMBL" id="MFD2522886.1"/>
    </source>
</evidence>
<evidence type="ECO:0000313" key="2">
    <source>
        <dbReference type="Proteomes" id="UP001597510"/>
    </source>
</evidence>
<dbReference type="RefSeq" id="WP_340239569.1">
    <property type="nucleotide sequence ID" value="NZ_JBBEWC010000013.1"/>
</dbReference>
<protein>
    <submittedName>
        <fullName evidence="1">Ig-like domain-containing protein</fullName>
    </submittedName>
</protein>
<gene>
    <name evidence="1" type="ORF">ACFSR2_18450</name>
</gene>
<accession>A0ABW5JAS1</accession>
<keyword evidence="2" id="KW-1185">Reference proteome</keyword>
<sequence>MLRKIFILILFTAVISCDIAKEDALMPGVVDENPASTFYTMQENNLTIDPTALERLKEATTVSISKMPEHGEAKFIENGYIFYHPTDRLATSDAFSLEGKTSVGGSITEEVKINFVTNPSELPCYAGALGDNAQTEIEKGIEINVLLNDKTCSAIANNSLMIEIPPKYGKVQVINQKIVYTPDKDYLGDDVFFYRVGINTKKNPVASVNLKVTESIECSSGITDDIINILNYTANTELVLDVLQNDRLCALYKDAELRILTNPAEGTLRIDKTGVRPVIMYKMETLVKGQQSFEYALYRSEKLFLKAKVIVNFN</sequence>
<comment type="caution">
    <text evidence="1">The sequence shown here is derived from an EMBL/GenBank/DDBJ whole genome shotgun (WGS) entry which is preliminary data.</text>
</comment>
<dbReference type="Proteomes" id="UP001597510">
    <property type="component" value="Unassembled WGS sequence"/>
</dbReference>